<evidence type="ECO:0000313" key="8">
    <source>
        <dbReference type="EMBL" id="TIB17461.1"/>
    </source>
</evidence>
<gene>
    <name evidence="8" type="ORF">E3P90_00075</name>
</gene>
<dbReference type="PANTHER" id="PTHR14146:SF0">
    <property type="entry name" value="EXOCYST COMPLEX COMPONENT 4"/>
    <property type="match status" value="1"/>
</dbReference>
<keyword evidence="2 4" id="KW-0268">Exocytosis</keyword>
<evidence type="ECO:0000256" key="5">
    <source>
        <dbReference type="SAM" id="MobiDB-lite"/>
    </source>
</evidence>
<comment type="similarity">
    <text evidence="4">Belongs to the SEC8 family.</text>
</comment>
<comment type="function">
    <text evidence="4">Component of the exocyst complex involved in the docking of exocytic vesicles with fusion sites on the plasma membrane.</text>
</comment>
<dbReference type="Pfam" id="PF04048">
    <property type="entry name" value="Sec8_N"/>
    <property type="match status" value="1"/>
</dbReference>
<feature type="region of interest" description="Disordered" evidence="5">
    <location>
        <begin position="1"/>
        <end position="39"/>
    </location>
</feature>
<organism evidence="8 9">
    <name type="scientific">Wallemia ichthyophaga</name>
    <dbReference type="NCBI Taxonomy" id="245174"/>
    <lineage>
        <taxon>Eukaryota</taxon>
        <taxon>Fungi</taxon>
        <taxon>Dikarya</taxon>
        <taxon>Basidiomycota</taxon>
        <taxon>Wallemiomycotina</taxon>
        <taxon>Wallemiomycetes</taxon>
        <taxon>Wallemiales</taxon>
        <taxon>Wallemiaceae</taxon>
        <taxon>Wallemia</taxon>
    </lineage>
</organism>
<comment type="caution">
    <text evidence="8">The sequence shown here is derived from an EMBL/GenBank/DDBJ whole genome shotgun (WGS) entry which is preliminary data.</text>
</comment>
<keyword evidence="3 4" id="KW-0653">Protein transport</keyword>
<keyword evidence="1 4" id="KW-0813">Transport</keyword>
<dbReference type="InterPro" id="IPR039682">
    <property type="entry name" value="Sec8/EXOC4"/>
</dbReference>
<feature type="region of interest" description="Disordered" evidence="5">
    <location>
        <begin position="286"/>
        <end position="311"/>
    </location>
</feature>
<feature type="domain" description="Exocyst complex component Sec8 middle helical bundle" evidence="7">
    <location>
        <begin position="328"/>
        <end position="610"/>
    </location>
</feature>
<feature type="domain" description="Exocyst complex component Sec8 N-terminal" evidence="6">
    <location>
        <begin position="42"/>
        <end position="178"/>
    </location>
</feature>
<proteinExistence type="inferred from homology"/>
<evidence type="ECO:0000313" key="9">
    <source>
        <dbReference type="Proteomes" id="UP000306954"/>
    </source>
</evidence>
<dbReference type="InterPro" id="IPR048630">
    <property type="entry name" value="Sec8_M"/>
</dbReference>
<dbReference type="GO" id="GO:0090522">
    <property type="term" value="P:vesicle tethering involved in exocytosis"/>
    <property type="evidence" value="ECO:0007669"/>
    <property type="project" value="UniProtKB-UniRule"/>
</dbReference>
<name>A0A4T0HWP8_WALIC</name>
<evidence type="ECO:0000259" key="6">
    <source>
        <dbReference type="Pfam" id="PF04048"/>
    </source>
</evidence>
<dbReference type="EMBL" id="SPOF01000001">
    <property type="protein sequence ID" value="TIB17461.1"/>
    <property type="molecule type" value="Genomic_DNA"/>
</dbReference>
<protein>
    <recommendedName>
        <fullName evidence="4">Exocyst complex component Sec8</fullName>
    </recommendedName>
</protein>
<evidence type="ECO:0000259" key="7">
    <source>
        <dbReference type="Pfam" id="PF20652"/>
    </source>
</evidence>
<dbReference type="Pfam" id="PF20652">
    <property type="entry name" value="Sec8_C"/>
    <property type="match status" value="1"/>
</dbReference>
<dbReference type="GO" id="GO:0015031">
    <property type="term" value="P:protein transport"/>
    <property type="evidence" value="ECO:0007669"/>
    <property type="project" value="UniProtKB-KW"/>
</dbReference>
<evidence type="ECO:0000256" key="3">
    <source>
        <dbReference type="ARBA" id="ARBA00022927"/>
    </source>
</evidence>
<dbReference type="AlphaFoldDB" id="A0A4T0HWP8"/>
<dbReference type="PANTHER" id="PTHR14146">
    <property type="entry name" value="EXOCYST COMPLEX COMPONENT 4"/>
    <property type="match status" value="1"/>
</dbReference>
<dbReference type="InterPro" id="IPR007191">
    <property type="entry name" value="Sec8_exocyst_N"/>
</dbReference>
<accession>A0A4T0HWP8</accession>
<reference evidence="8 9" key="1">
    <citation type="submission" date="2019-03" db="EMBL/GenBank/DDBJ databases">
        <title>Sequencing 23 genomes of Wallemia ichthyophaga.</title>
        <authorList>
            <person name="Gostincar C."/>
        </authorList>
    </citation>
    <scope>NUCLEOTIDE SEQUENCE [LARGE SCALE GENOMIC DNA]</scope>
    <source>
        <strain evidence="8 9">EXF-8621</strain>
    </source>
</reference>
<evidence type="ECO:0000256" key="4">
    <source>
        <dbReference type="RuleBase" id="RU367079"/>
    </source>
</evidence>
<evidence type="ECO:0000256" key="1">
    <source>
        <dbReference type="ARBA" id="ARBA00022448"/>
    </source>
</evidence>
<sequence length="1105" mass="124963">MDEAQKPFRPARSQRRTRQQTEAPTSSSTRLDNVDDGTSGEINELLKHVRNEWAYVMEPDFNPVTLALNLLDDSQSSALHSFLDTKHNLEEALQSILNSHSHAFDATRAAHDQFNNSLQSTSTDIHDSRYALKDARDGLDIRRHDLRFLWSKGDSLKEAMHTLDLIEAVRSVPDMLESLITDKRWIEAVVLLNKSLTIVNLPSLTDVGAIVDLRLFLLSQDNALRELLIEELHNHVYLKTYHTDNLWRAYKPELNLESHDDDQERSFSNYLSNFSKCTLRDWRRMADTDTPTPTKHTIPSPNPNNVNTPSSPAVDLSVSVDNPIPTAAESDSYVYIQTILEALHVLQRVPDVLDLIPARLPLEIQAVISDTVDEVSHRSERLRAHTHTHSHTPSTQSAVTAGIISSLFRTSDTENAHKARELDLGAHILRDLLHTLFSKLEAVLRGLRVVGVVAHRLHGATLSLEEIWMLVQREAATLIESYLITDDDVDNASGGGGGGVNSSSSGGSGATSLVASINDVLRHSGVARDRSKFLFRFAETDGKAMARSLKSHEEALSNVLASTMPGLVGSGSLYTNLIDTNAAMRSEFDRSYTRLTKSDAFNIPILFQPACAFVERAVHILGLHNDNNVSTHTDNAHVHTHTHTHPNHSDLRSLLDTFIDKVFLPQLQDKVMELFQGAVASTDAFAEETDRIGDSPKPVVKSVFGLLDLISHLSEMLRSTPFHREAYSRLIITVIIQYYQRCSERFMDLVGRERDNSSNNSAERPHDPKLSARWAQRAELTACLTELLATSDSDTSRKNDLCAQESRVEMGINDANRVQYDDMMNSKKKLAGLGHLFSSLKWFIVKLSALKVASEQLLPDEDYTMAERAPHSSTDKADLPLTRDMILRFEALLQTYHQLIDMILFTMRLEVRVMVVYYFDAGLRNDGEHRNEHEHEHTNRPDEYILQINKQLVKVDDVASKTLTESEKRFLFDGVGMLMDKMLMSITRSIRYIDRHGAARMIRNIGSLQQNLKTIITWPVGIDFGASRKFWEMFMISPSEWLGEIRRSGKMDFSFDEYESLLKLQCGEENGDGVELDNKNDRSRREYNDYHIELHQLMMDDDMLN</sequence>
<evidence type="ECO:0000256" key="2">
    <source>
        <dbReference type="ARBA" id="ARBA00022483"/>
    </source>
</evidence>
<feature type="compositionally biased region" description="Polar residues" evidence="5">
    <location>
        <begin position="20"/>
        <end position="31"/>
    </location>
</feature>
<dbReference type="GO" id="GO:0006904">
    <property type="term" value="P:vesicle docking involved in exocytosis"/>
    <property type="evidence" value="ECO:0007669"/>
    <property type="project" value="InterPro"/>
</dbReference>
<dbReference type="GO" id="GO:0006612">
    <property type="term" value="P:protein targeting to membrane"/>
    <property type="evidence" value="ECO:0007669"/>
    <property type="project" value="UniProtKB-UniRule"/>
</dbReference>
<dbReference type="GO" id="GO:0006893">
    <property type="term" value="P:Golgi to plasma membrane transport"/>
    <property type="evidence" value="ECO:0007669"/>
    <property type="project" value="TreeGrafter"/>
</dbReference>
<dbReference type="Proteomes" id="UP000306954">
    <property type="component" value="Unassembled WGS sequence"/>
</dbReference>
<dbReference type="GO" id="GO:0000145">
    <property type="term" value="C:exocyst"/>
    <property type="evidence" value="ECO:0007669"/>
    <property type="project" value="UniProtKB-UniRule"/>
</dbReference>